<accession>A0ABQ1UE24</accession>
<evidence type="ECO:0000313" key="2">
    <source>
        <dbReference type="Proteomes" id="UP000647339"/>
    </source>
</evidence>
<evidence type="ECO:0000313" key="1">
    <source>
        <dbReference type="EMBL" id="GGF16455.1"/>
    </source>
</evidence>
<proteinExistence type="predicted"/>
<organism evidence="1 2">
    <name type="scientific">Echinicola rosea</name>
    <dbReference type="NCBI Taxonomy" id="1807691"/>
    <lineage>
        <taxon>Bacteria</taxon>
        <taxon>Pseudomonadati</taxon>
        <taxon>Bacteroidota</taxon>
        <taxon>Cytophagia</taxon>
        <taxon>Cytophagales</taxon>
        <taxon>Cyclobacteriaceae</taxon>
        <taxon>Echinicola</taxon>
    </lineage>
</organism>
<name>A0ABQ1UE24_9BACT</name>
<sequence length="47" mass="5591">MAVTTLKRKARRNRQRQVTRVIKIKQLNAKPVIKNVDVEELKKEFSK</sequence>
<dbReference type="EMBL" id="BMIU01000001">
    <property type="protein sequence ID" value="GGF16455.1"/>
    <property type="molecule type" value="Genomic_DNA"/>
</dbReference>
<dbReference type="RefSeq" id="WP_168196248.1">
    <property type="nucleotide sequence ID" value="NZ_BMIU01000001.1"/>
</dbReference>
<comment type="caution">
    <text evidence="1">The sequence shown here is derived from an EMBL/GenBank/DDBJ whole genome shotgun (WGS) entry which is preliminary data.</text>
</comment>
<keyword evidence="2" id="KW-1185">Reference proteome</keyword>
<evidence type="ECO:0008006" key="3">
    <source>
        <dbReference type="Google" id="ProtNLM"/>
    </source>
</evidence>
<gene>
    <name evidence="1" type="ORF">GCM10011339_00440</name>
</gene>
<reference evidence="2" key="1">
    <citation type="journal article" date="2019" name="Int. J. Syst. Evol. Microbiol.">
        <title>The Global Catalogue of Microorganisms (GCM) 10K type strain sequencing project: providing services to taxonomists for standard genome sequencing and annotation.</title>
        <authorList>
            <consortium name="The Broad Institute Genomics Platform"/>
            <consortium name="The Broad Institute Genome Sequencing Center for Infectious Disease"/>
            <person name="Wu L."/>
            <person name="Ma J."/>
        </authorList>
    </citation>
    <scope>NUCLEOTIDE SEQUENCE [LARGE SCALE GENOMIC DNA]</scope>
    <source>
        <strain evidence="2">CGMCC 1.15407</strain>
    </source>
</reference>
<protein>
    <recommendedName>
        <fullName evidence="3">30S ribosomal protein S20</fullName>
    </recommendedName>
</protein>
<dbReference type="Proteomes" id="UP000647339">
    <property type="component" value="Unassembled WGS sequence"/>
</dbReference>